<reference evidence="2" key="1">
    <citation type="submission" date="2020-06" db="EMBL/GenBank/DDBJ databases">
        <authorList>
            <person name="Li T."/>
            <person name="Hu X."/>
            <person name="Zhang T."/>
            <person name="Song X."/>
            <person name="Zhang H."/>
            <person name="Dai N."/>
            <person name="Sheng W."/>
            <person name="Hou X."/>
            <person name="Wei L."/>
        </authorList>
    </citation>
    <scope>NUCLEOTIDE SEQUENCE</scope>
    <source>
        <strain evidence="2">G01</strain>
        <tissue evidence="2">Leaf</tissue>
    </source>
</reference>
<dbReference type="Pfam" id="PF13960">
    <property type="entry name" value="DUF4218"/>
    <property type="match status" value="1"/>
</dbReference>
<reference evidence="2" key="2">
    <citation type="journal article" date="2024" name="Plant">
        <title>Genomic evolution and insights into agronomic trait innovations of Sesamum species.</title>
        <authorList>
            <person name="Miao H."/>
            <person name="Wang L."/>
            <person name="Qu L."/>
            <person name="Liu H."/>
            <person name="Sun Y."/>
            <person name="Le M."/>
            <person name="Wang Q."/>
            <person name="Wei S."/>
            <person name="Zheng Y."/>
            <person name="Lin W."/>
            <person name="Duan Y."/>
            <person name="Cao H."/>
            <person name="Xiong S."/>
            <person name="Wang X."/>
            <person name="Wei L."/>
            <person name="Li C."/>
            <person name="Ma Q."/>
            <person name="Ju M."/>
            <person name="Zhao R."/>
            <person name="Li G."/>
            <person name="Mu C."/>
            <person name="Tian Q."/>
            <person name="Mei H."/>
            <person name="Zhang T."/>
            <person name="Gao T."/>
            <person name="Zhang H."/>
        </authorList>
    </citation>
    <scope>NUCLEOTIDE SEQUENCE</scope>
    <source>
        <strain evidence="2">G01</strain>
    </source>
</reference>
<dbReference type="Pfam" id="PF02992">
    <property type="entry name" value="Transposase_21"/>
    <property type="match status" value="2"/>
</dbReference>
<dbReference type="InterPro" id="IPR025452">
    <property type="entry name" value="DUF4218"/>
</dbReference>
<dbReference type="PANTHER" id="PTHR48258:SF3">
    <property type="entry name" value="FK506-BINDING PROTEIN 4-LIKE ISOFORM X1"/>
    <property type="match status" value="1"/>
</dbReference>
<dbReference type="AlphaFoldDB" id="A0AAW2PH45"/>
<feature type="domain" description="DUF4218" evidence="1">
    <location>
        <begin position="306"/>
        <end position="411"/>
    </location>
</feature>
<dbReference type="PANTHER" id="PTHR48258">
    <property type="entry name" value="DUF4218 DOMAIN-CONTAINING PROTEIN-RELATED"/>
    <property type="match status" value="1"/>
</dbReference>
<dbReference type="InterPro" id="IPR004242">
    <property type="entry name" value="Transposase_21"/>
</dbReference>
<organism evidence="2">
    <name type="scientific">Sesamum angustifolium</name>
    <dbReference type="NCBI Taxonomy" id="2727405"/>
    <lineage>
        <taxon>Eukaryota</taxon>
        <taxon>Viridiplantae</taxon>
        <taxon>Streptophyta</taxon>
        <taxon>Embryophyta</taxon>
        <taxon>Tracheophyta</taxon>
        <taxon>Spermatophyta</taxon>
        <taxon>Magnoliopsida</taxon>
        <taxon>eudicotyledons</taxon>
        <taxon>Gunneridae</taxon>
        <taxon>Pentapetalae</taxon>
        <taxon>asterids</taxon>
        <taxon>lamiids</taxon>
        <taxon>Lamiales</taxon>
        <taxon>Pedaliaceae</taxon>
        <taxon>Sesamum</taxon>
    </lineage>
</organism>
<gene>
    <name evidence="2" type="ORF">Sangu_0997200</name>
</gene>
<sequence>MPKYYKWTLHSKEIVQKYFEALTIPLVSEERTQLAMLRKLYSSRETTEHMTWHATHQTDEGSICHPFDAEAWKHFDWMYPDFAEELCNIRLGLCIDSFVPHIIPGLSNPKRLIDVYLEPLIEELLQLWHVGVRTYDHATNKVFIMQAVLMWTMNDIPAYGDHLLDRVANISPAVEIPLSLPDGYVMDIKEKMKDNMIARGDLKFICNCLELKLDERRLKVMPIAIYTLAKEQKRRVCEWICGLKFFDGYASNLARCIDMTELWMHGIKNHDCHVFMQKLIPVAFREMLFEHVWSALIEVSILFQSICSTTLDIHKLRELENNVAIILCNLKKIFLPAFSDSMVHLIIHLPYKARVGEPVQYRWMYSFERFLRELKKKVKNKAHAEASIVEIYIVEKIVLFTSRDFEPDVQSK</sequence>
<evidence type="ECO:0000313" key="2">
    <source>
        <dbReference type="EMBL" id="KAL0354159.1"/>
    </source>
</evidence>
<proteinExistence type="predicted"/>
<evidence type="ECO:0000259" key="1">
    <source>
        <dbReference type="Pfam" id="PF13960"/>
    </source>
</evidence>
<comment type="caution">
    <text evidence="2">The sequence shown here is derived from an EMBL/GenBank/DDBJ whole genome shotgun (WGS) entry which is preliminary data.</text>
</comment>
<accession>A0AAW2PH45</accession>
<name>A0AAW2PH45_9LAMI</name>
<dbReference type="EMBL" id="JACGWK010000005">
    <property type="protein sequence ID" value="KAL0354159.1"/>
    <property type="molecule type" value="Genomic_DNA"/>
</dbReference>
<protein>
    <recommendedName>
        <fullName evidence="1">DUF4218 domain-containing protein</fullName>
    </recommendedName>
</protein>